<dbReference type="InterPro" id="IPR008380">
    <property type="entry name" value="HAD-SF_hydro_IG_5-nucl"/>
</dbReference>
<keyword evidence="3" id="KW-0460">Magnesium</keyword>
<gene>
    <name evidence="5" type="ORF">SO694_000372118</name>
</gene>
<evidence type="ECO:0000256" key="4">
    <source>
        <dbReference type="SAM" id="MobiDB-lite"/>
    </source>
</evidence>
<evidence type="ECO:0000313" key="5">
    <source>
        <dbReference type="EMBL" id="KAK7232789.1"/>
    </source>
</evidence>
<evidence type="ECO:0000256" key="1">
    <source>
        <dbReference type="ARBA" id="ARBA00022723"/>
    </source>
</evidence>
<evidence type="ECO:0000256" key="3">
    <source>
        <dbReference type="ARBA" id="ARBA00022842"/>
    </source>
</evidence>
<name>A0ABR1FL40_AURAN</name>
<dbReference type="EMBL" id="JBBJCI010000366">
    <property type="protein sequence ID" value="KAK7232789.1"/>
    <property type="molecule type" value="Genomic_DNA"/>
</dbReference>
<dbReference type="Proteomes" id="UP001363151">
    <property type="component" value="Unassembled WGS sequence"/>
</dbReference>
<comment type="caution">
    <text evidence="5">The sequence shown here is derived from an EMBL/GenBank/DDBJ whole genome shotgun (WGS) entry which is preliminary data.</text>
</comment>
<accession>A0ABR1FL40</accession>
<organism evidence="5 6">
    <name type="scientific">Aureococcus anophagefferens</name>
    <name type="common">Harmful bloom alga</name>
    <dbReference type="NCBI Taxonomy" id="44056"/>
    <lineage>
        <taxon>Eukaryota</taxon>
        <taxon>Sar</taxon>
        <taxon>Stramenopiles</taxon>
        <taxon>Ochrophyta</taxon>
        <taxon>Pelagophyceae</taxon>
        <taxon>Pelagomonadales</taxon>
        <taxon>Pelagomonadaceae</taxon>
        <taxon>Aureococcus</taxon>
    </lineage>
</organism>
<evidence type="ECO:0000256" key="2">
    <source>
        <dbReference type="ARBA" id="ARBA00022801"/>
    </source>
</evidence>
<keyword evidence="6" id="KW-1185">Reference proteome</keyword>
<feature type="region of interest" description="Disordered" evidence="4">
    <location>
        <begin position="62"/>
        <end position="98"/>
    </location>
</feature>
<sequence length="130" mass="14485">MDANAVKASMRWRTALVVQELEAEIEAARRAKTGERAGDMLRRKDDLSEHFNGLKNSLTRYADGAGAPSPPHAVDEASAALARTRARAPGRHEGPRRRARAYLYDEGHTFNKHWGYLTRASAHESDHAHD</sequence>
<keyword evidence="1" id="KW-0479">Metal-binding</keyword>
<proteinExistence type="predicted"/>
<feature type="compositionally biased region" description="Basic residues" evidence="4">
    <location>
        <begin position="84"/>
        <end position="98"/>
    </location>
</feature>
<dbReference type="Pfam" id="PF05761">
    <property type="entry name" value="5_nucleotid"/>
    <property type="match status" value="1"/>
</dbReference>
<protein>
    <submittedName>
        <fullName evidence="5">Uncharacterized protein</fullName>
    </submittedName>
</protein>
<evidence type="ECO:0000313" key="6">
    <source>
        <dbReference type="Proteomes" id="UP001363151"/>
    </source>
</evidence>
<reference evidence="5 6" key="1">
    <citation type="submission" date="2024-03" db="EMBL/GenBank/DDBJ databases">
        <title>Aureococcus anophagefferens CCMP1851 and Kratosvirus quantuckense: Draft genome of a second virus-susceptible host strain in the model system.</title>
        <authorList>
            <person name="Chase E."/>
            <person name="Truchon A.R."/>
            <person name="Schepens W."/>
            <person name="Wilhelm S.W."/>
        </authorList>
    </citation>
    <scope>NUCLEOTIDE SEQUENCE [LARGE SCALE GENOMIC DNA]</scope>
    <source>
        <strain evidence="5 6">CCMP1851</strain>
    </source>
</reference>
<keyword evidence="2" id="KW-0378">Hydrolase</keyword>